<dbReference type="GO" id="GO:0072583">
    <property type="term" value="P:clathrin-dependent endocytosis"/>
    <property type="evidence" value="ECO:0007669"/>
    <property type="project" value="TreeGrafter"/>
</dbReference>
<feature type="compositionally biased region" description="Basic and acidic residues" evidence="7">
    <location>
        <begin position="157"/>
        <end position="180"/>
    </location>
</feature>
<evidence type="ECO:0000256" key="1">
    <source>
        <dbReference type="ARBA" id="ARBA00004180"/>
    </source>
</evidence>
<evidence type="ECO:0000256" key="3">
    <source>
        <dbReference type="ARBA" id="ARBA00023136"/>
    </source>
</evidence>
<evidence type="ECO:0000256" key="4">
    <source>
        <dbReference type="ARBA" id="ARBA00023176"/>
    </source>
</evidence>
<dbReference type="Pfam" id="PF01086">
    <property type="entry name" value="Clathrin_lg_ch"/>
    <property type="match status" value="1"/>
</dbReference>
<dbReference type="OMA" id="FYENYNT"/>
<accession>A0A9Q0RRK5</accession>
<dbReference type="AlphaFoldDB" id="A0A9Q0RRK5"/>
<feature type="region of interest" description="Disordered" evidence="7">
    <location>
        <begin position="149"/>
        <end position="219"/>
    </location>
</feature>
<dbReference type="GO" id="GO:0030130">
    <property type="term" value="C:clathrin coat of trans-Golgi network vesicle"/>
    <property type="evidence" value="ECO:0007669"/>
    <property type="project" value="InterPro"/>
</dbReference>
<keyword evidence="9" id="KW-1185">Reference proteome</keyword>
<dbReference type="GO" id="GO:0005198">
    <property type="term" value="F:structural molecule activity"/>
    <property type="evidence" value="ECO:0007669"/>
    <property type="project" value="InterPro"/>
</dbReference>
<feature type="region of interest" description="Disordered" evidence="7">
    <location>
        <begin position="57"/>
        <end position="100"/>
    </location>
</feature>
<dbReference type="PANTHER" id="PTHR10639">
    <property type="entry name" value="CLATHRIN LIGHT CHAIN"/>
    <property type="match status" value="1"/>
</dbReference>
<dbReference type="GO" id="GO:0006886">
    <property type="term" value="P:intracellular protein transport"/>
    <property type="evidence" value="ECO:0007669"/>
    <property type="project" value="InterPro"/>
</dbReference>
<comment type="subcellular location">
    <subcellularLocation>
        <location evidence="1 6">Cytoplasmic vesicle membrane</location>
        <topology evidence="1 6">Peripheral membrane protein</topology>
        <orientation evidence="1 6">Cytoplasmic side</orientation>
    </subcellularLocation>
    <subcellularLocation>
        <location evidence="6">Membrane</location>
        <location evidence="6">Coated pit</location>
        <topology evidence="6">Peripheral membrane protein</topology>
        <orientation evidence="6">Cytoplasmic side</orientation>
    </subcellularLocation>
    <text evidence="6">Cytoplasmic face of coated pits and vesicles.</text>
</comment>
<feature type="compositionally biased region" description="Polar residues" evidence="7">
    <location>
        <begin position="205"/>
        <end position="219"/>
    </location>
</feature>
<dbReference type="InterPro" id="IPR000996">
    <property type="entry name" value="Clathrin_L-chain"/>
</dbReference>
<protein>
    <recommendedName>
        <fullName evidence="6">Clathrin light chain</fullName>
    </recommendedName>
</protein>
<keyword evidence="4 6" id="KW-0168">Coated pit</keyword>
<dbReference type="GO" id="GO:0032050">
    <property type="term" value="F:clathrin heavy chain binding"/>
    <property type="evidence" value="ECO:0007669"/>
    <property type="project" value="TreeGrafter"/>
</dbReference>
<evidence type="ECO:0000256" key="7">
    <source>
        <dbReference type="SAM" id="MobiDB-lite"/>
    </source>
</evidence>
<evidence type="ECO:0000256" key="2">
    <source>
        <dbReference type="ARBA" id="ARBA00005263"/>
    </source>
</evidence>
<feature type="compositionally biased region" description="Polar residues" evidence="7">
    <location>
        <begin position="75"/>
        <end position="90"/>
    </location>
</feature>
<comment type="similarity">
    <text evidence="2 6">Belongs to the clathrin light chain family.</text>
</comment>
<gene>
    <name evidence="8" type="ORF">RDWZM_004198</name>
</gene>
<comment type="caution">
    <text evidence="8">The sequence shown here is derived from an EMBL/GenBank/DDBJ whole genome shotgun (WGS) entry which is preliminary data.</text>
</comment>
<evidence type="ECO:0000256" key="6">
    <source>
        <dbReference type="RuleBase" id="RU363137"/>
    </source>
</evidence>
<dbReference type="EMBL" id="JAPWDV010000001">
    <property type="protein sequence ID" value="KAJ6225653.1"/>
    <property type="molecule type" value="Genomic_DNA"/>
</dbReference>
<dbReference type="Proteomes" id="UP001142055">
    <property type="component" value="Chromosome 1"/>
</dbReference>
<organism evidence="8 9">
    <name type="scientific">Blomia tropicalis</name>
    <name type="common">Mite</name>
    <dbReference type="NCBI Taxonomy" id="40697"/>
    <lineage>
        <taxon>Eukaryota</taxon>
        <taxon>Metazoa</taxon>
        <taxon>Ecdysozoa</taxon>
        <taxon>Arthropoda</taxon>
        <taxon>Chelicerata</taxon>
        <taxon>Arachnida</taxon>
        <taxon>Acari</taxon>
        <taxon>Acariformes</taxon>
        <taxon>Sarcoptiformes</taxon>
        <taxon>Astigmata</taxon>
        <taxon>Glycyphagoidea</taxon>
        <taxon>Echimyopodidae</taxon>
        <taxon>Blomia</taxon>
    </lineage>
</organism>
<dbReference type="GO" id="GO:0030132">
    <property type="term" value="C:clathrin coat of coated pit"/>
    <property type="evidence" value="ECO:0007669"/>
    <property type="project" value="InterPro"/>
</dbReference>
<reference evidence="8" key="1">
    <citation type="submission" date="2022-12" db="EMBL/GenBank/DDBJ databases">
        <title>Genome assemblies of Blomia tropicalis.</title>
        <authorList>
            <person name="Cui Y."/>
        </authorList>
    </citation>
    <scope>NUCLEOTIDE SEQUENCE</scope>
    <source>
        <tissue evidence="8">Adult mites</tissue>
    </source>
</reference>
<evidence type="ECO:0000256" key="5">
    <source>
        <dbReference type="ARBA" id="ARBA00023329"/>
    </source>
</evidence>
<evidence type="ECO:0000313" key="8">
    <source>
        <dbReference type="EMBL" id="KAJ6225653.1"/>
    </source>
</evidence>
<sequence length="219" mass="24627">MSDFDFNSADAPVEDPAAEFLAREQSALGDIDDDFTFNNGTSDQVLTATVNGDFSNGDFANQPNGDVNDLANGVSDITMNGKQESSSSNQPPITIMPTEEPESIKKWREAHKKALEEKDENEKTKIAELKEQGKQELEEWYTRYADQLQKSKQQNRNAEKEWVAERDNEASGQDWEKITKLCDFNPKTSRNTKDTSRMRSILLQVKQTPPLSSAQKVSS</sequence>
<evidence type="ECO:0000313" key="9">
    <source>
        <dbReference type="Proteomes" id="UP001142055"/>
    </source>
</evidence>
<keyword evidence="3 6" id="KW-0472">Membrane</keyword>
<comment type="function">
    <text evidence="6">Clathrin is the major protein of the polyhedral coat of coated pits and vesicles.</text>
</comment>
<keyword evidence="5 6" id="KW-0968">Cytoplasmic vesicle</keyword>
<proteinExistence type="inferred from homology"/>
<dbReference type="PANTHER" id="PTHR10639:SF7">
    <property type="entry name" value="CLATHRIN LIGHT CHAIN"/>
    <property type="match status" value="1"/>
</dbReference>
<name>A0A9Q0RRK5_BLOTA</name>